<dbReference type="EMBL" id="JBHSHB010000023">
    <property type="protein sequence ID" value="MFC4691037.1"/>
    <property type="molecule type" value="Genomic_DNA"/>
</dbReference>
<sequence>MKYLLALLITTTMNTTPLSFDFGTTCNTCDDWFVVLDGVMGGLSTGSIEQTKESFIFRGSVSLENNGGFASLRTPYQSYDLSSYTTVTVRYKSAGQDFGLTLNKYKRFWRPNYKINLPITQGEWKTVTYNLTDFGTYRLGQPLEGHPDKDDLAEIIRIGLISNTKAATDFEIEVDKIIFE</sequence>
<evidence type="ECO:0000313" key="4">
    <source>
        <dbReference type="Proteomes" id="UP001595878"/>
    </source>
</evidence>
<feature type="domain" description="NADH:ubiquinone oxidoreductase intermediate-associated protein 30" evidence="2">
    <location>
        <begin position="21"/>
        <end position="174"/>
    </location>
</feature>
<dbReference type="PANTHER" id="PTHR13194:SF19">
    <property type="entry name" value="NAD(P)-BINDING ROSSMANN-FOLD SUPERFAMILY PROTEIN"/>
    <property type="match status" value="1"/>
</dbReference>
<dbReference type="InterPro" id="IPR039131">
    <property type="entry name" value="NDUFAF1"/>
</dbReference>
<evidence type="ECO:0000259" key="2">
    <source>
        <dbReference type="Pfam" id="PF08547"/>
    </source>
</evidence>
<dbReference type="Proteomes" id="UP001595878">
    <property type="component" value="Unassembled WGS sequence"/>
</dbReference>
<organism evidence="3 4">
    <name type="scientific">Dokdonia genika</name>
    <dbReference type="NCBI Taxonomy" id="308113"/>
    <lineage>
        <taxon>Bacteria</taxon>
        <taxon>Pseudomonadati</taxon>
        <taxon>Bacteroidota</taxon>
        <taxon>Flavobacteriia</taxon>
        <taxon>Flavobacteriales</taxon>
        <taxon>Flavobacteriaceae</taxon>
        <taxon>Dokdonia</taxon>
    </lineage>
</organism>
<gene>
    <name evidence="3" type="ORF">ACFO5T_11400</name>
</gene>
<evidence type="ECO:0000256" key="1">
    <source>
        <dbReference type="ARBA" id="ARBA00007884"/>
    </source>
</evidence>
<comment type="caution">
    <text evidence="3">The sequence shown here is derived from an EMBL/GenBank/DDBJ whole genome shotgun (WGS) entry which is preliminary data.</text>
</comment>
<dbReference type="InterPro" id="IPR013857">
    <property type="entry name" value="NADH-UbQ_OxRdtase-assoc_prot30"/>
</dbReference>
<protein>
    <submittedName>
        <fullName evidence="3">CIA30 family protein</fullName>
    </submittedName>
</protein>
<proteinExistence type="inferred from homology"/>
<keyword evidence="4" id="KW-1185">Reference proteome</keyword>
<comment type="similarity">
    <text evidence="1">Belongs to the CIA30 family.</text>
</comment>
<dbReference type="Gene3D" id="2.60.120.260">
    <property type="entry name" value="Galactose-binding domain-like"/>
    <property type="match status" value="1"/>
</dbReference>
<dbReference type="SUPFAM" id="SSF49785">
    <property type="entry name" value="Galactose-binding domain-like"/>
    <property type="match status" value="1"/>
</dbReference>
<dbReference type="RefSeq" id="WP_380034492.1">
    <property type="nucleotide sequence ID" value="NZ_JBHSHB010000023.1"/>
</dbReference>
<dbReference type="InterPro" id="IPR008979">
    <property type="entry name" value="Galactose-bd-like_sf"/>
</dbReference>
<reference evidence="4" key="1">
    <citation type="journal article" date="2019" name="Int. J. Syst. Evol. Microbiol.">
        <title>The Global Catalogue of Microorganisms (GCM) 10K type strain sequencing project: providing services to taxonomists for standard genome sequencing and annotation.</title>
        <authorList>
            <consortium name="The Broad Institute Genomics Platform"/>
            <consortium name="The Broad Institute Genome Sequencing Center for Infectious Disease"/>
            <person name="Wu L."/>
            <person name="Ma J."/>
        </authorList>
    </citation>
    <scope>NUCLEOTIDE SEQUENCE [LARGE SCALE GENOMIC DNA]</scope>
    <source>
        <strain evidence="4">CGMCC 4.7427</strain>
    </source>
</reference>
<name>A0ABV9LBZ6_9FLAO</name>
<dbReference type="Pfam" id="PF08547">
    <property type="entry name" value="CIA30"/>
    <property type="match status" value="1"/>
</dbReference>
<accession>A0ABV9LBZ6</accession>
<evidence type="ECO:0000313" key="3">
    <source>
        <dbReference type="EMBL" id="MFC4691037.1"/>
    </source>
</evidence>
<dbReference type="PANTHER" id="PTHR13194">
    <property type="entry name" value="COMPLEX I INTERMEDIATE-ASSOCIATED PROTEIN 30"/>
    <property type="match status" value="1"/>
</dbReference>